<feature type="transmembrane region" description="Helical" evidence="8">
    <location>
        <begin position="344"/>
        <end position="361"/>
    </location>
</feature>
<name>A0A7K0DKE9_9NOCA</name>
<evidence type="ECO:0000256" key="8">
    <source>
        <dbReference type="SAM" id="Phobius"/>
    </source>
</evidence>
<evidence type="ECO:0000313" key="9">
    <source>
        <dbReference type="EMBL" id="MQY26275.1"/>
    </source>
</evidence>
<comment type="subcellular location">
    <subcellularLocation>
        <location evidence="1">Cell membrane</location>
        <topology evidence="1">Multi-pass membrane protein</topology>
    </subcellularLocation>
</comment>
<keyword evidence="4" id="KW-1003">Cell membrane</keyword>
<sequence length="370" mass="36729">MTADVDAARVSGEAGPLARVRPAIRIGRFSAVRRIPVLLTVIALAVAVFVLFAIDISVGAYAIPLGRVLDVLGGAGTRAQRFVILESRLPRAVTAVVAGAGLGLAGAVSQSILRNPLASPDVLGIGTGASFAAVAVIGTAGTGFAGTAGVPLAALAGGLVTAAVIYLLAWRRDGAGSGGASGIRLVLIGIGVNTMLTAGVSWLLTLKSQTDAARSTLWLTGSLDGADWSRAVPAAIGLAVVLVGAAASARTLAALRFGDETVRALGVRVQTAQAGLVGTAVIAAALATAAVGPLTFVGLAAPQIARRLLRLPGEPVLGSALCGALIVLAADIAARTVLPVDLPAGIVTAACGAPLLLFLLVRINRKAARS</sequence>
<keyword evidence="7 8" id="KW-0472">Membrane</keyword>
<gene>
    <name evidence="9" type="primary">fepG</name>
    <name evidence="9" type="ORF">NRB56_18380</name>
</gene>
<evidence type="ECO:0000256" key="5">
    <source>
        <dbReference type="ARBA" id="ARBA00022692"/>
    </source>
</evidence>
<keyword evidence="3" id="KW-0813">Transport</keyword>
<dbReference type="PANTHER" id="PTHR30472">
    <property type="entry name" value="FERRIC ENTEROBACTIN TRANSPORT SYSTEM PERMEASE PROTEIN"/>
    <property type="match status" value="1"/>
</dbReference>
<keyword evidence="6 8" id="KW-1133">Transmembrane helix</keyword>
<comment type="similarity">
    <text evidence="2">Belongs to the binding-protein-dependent transport system permease family. FecCD subfamily.</text>
</comment>
<evidence type="ECO:0000256" key="3">
    <source>
        <dbReference type="ARBA" id="ARBA00022448"/>
    </source>
</evidence>
<dbReference type="InterPro" id="IPR037294">
    <property type="entry name" value="ABC_BtuC-like"/>
</dbReference>
<keyword evidence="10" id="KW-1185">Reference proteome</keyword>
<dbReference type="CDD" id="cd06550">
    <property type="entry name" value="TM_ABC_iron-siderophores_like"/>
    <property type="match status" value="1"/>
</dbReference>
<dbReference type="GO" id="GO:0033214">
    <property type="term" value="P:siderophore-iron import into cell"/>
    <property type="evidence" value="ECO:0007669"/>
    <property type="project" value="TreeGrafter"/>
</dbReference>
<feature type="transmembrane region" description="Helical" evidence="8">
    <location>
        <begin position="35"/>
        <end position="63"/>
    </location>
</feature>
<dbReference type="Gene3D" id="1.10.3470.10">
    <property type="entry name" value="ABC transporter involved in vitamin B12 uptake, BtuC"/>
    <property type="match status" value="1"/>
</dbReference>
<keyword evidence="5 8" id="KW-0812">Transmembrane</keyword>
<evidence type="ECO:0000313" key="10">
    <source>
        <dbReference type="Proteomes" id="UP000431401"/>
    </source>
</evidence>
<feature type="transmembrane region" description="Helical" evidence="8">
    <location>
        <begin position="92"/>
        <end position="113"/>
    </location>
</feature>
<dbReference type="AlphaFoldDB" id="A0A7K0DKE9"/>
<reference evidence="9 10" key="1">
    <citation type="submission" date="2019-10" db="EMBL/GenBank/DDBJ databases">
        <title>Nocardia macrotermitis sp. nov. and Nocardia aurantia sp. nov., isolated from the gut of fungus growing-termite Macrotermes natalensis.</title>
        <authorList>
            <person name="Benndorf R."/>
            <person name="Schwitalla J."/>
            <person name="Martin K."/>
            <person name="De Beer W."/>
            <person name="Kaster A.-K."/>
            <person name="Vollmers J."/>
            <person name="Poulsen M."/>
            <person name="Beemelmanns C."/>
        </authorList>
    </citation>
    <scope>NUCLEOTIDE SEQUENCE [LARGE SCALE GENOMIC DNA]</scope>
    <source>
        <strain evidence="9 10">RB56</strain>
    </source>
</reference>
<feature type="transmembrane region" description="Helical" evidence="8">
    <location>
        <begin position="231"/>
        <end position="253"/>
    </location>
</feature>
<dbReference type="InterPro" id="IPR000522">
    <property type="entry name" value="ABC_transptr_permease_BtuC"/>
</dbReference>
<organism evidence="9 10">
    <name type="scientific">Nocardia aurantia</name>
    <dbReference type="NCBI Taxonomy" id="2585199"/>
    <lineage>
        <taxon>Bacteria</taxon>
        <taxon>Bacillati</taxon>
        <taxon>Actinomycetota</taxon>
        <taxon>Actinomycetes</taxon>
        <taxon>Mycobacteriales</taxon>
        <taxon>Nocardiaceae</taxon>
        <taxon>Nocardia</taxon>
    </lineage>
</organism>
<dbReference type="GO" id="GO:0022857">
    <property type="term" value="F:transmembrane transporter activity"/>
    <property type="evidence" value="ECO:0007669"/>
    <property type="project" value="InterPro"/>
</dbReference>
<evidence type="ECO:0000256" key="4">
    <source>
        <dbReference type="ARBA" id="ARBA00022475"/>
    </source>
</evidence>
<feature type="transmembrane region" description="Helical" evidence="8">
    <location>
        <begin position="182"/>
        <end position="204"/>
    </location>
</feature>
<dbReference type="PANTHER" id="PTHR30472:SF24">
    <property type="entry name" value="FERRIC ENTEROBACTIN TRANSPORT SYSTEM PERMEASE PROTEIN FEPG"/>
    <property type="match status" value="1"/>
</dbReference>
<dbReference type="OrthoDB" id="4455417at2"/>
<comment type="caution">
    <text evidence="9">The sequence shown here is derived from an EMBL/GenBank/DDBJ whole genome shotgun (WGS) entry which is preliminary data.</text>
</comment>
<proteinExistence type="inferred from homology"/>
<dbReference type="Proteomes" id="UP000431401">
    <property type="component" value="Unassembled WGS sequence"/>
</dbReference>
<feature type="transmembrane region" description="Helical" evidence="8">
    <location>
        <begin position="150"/>
        <end position="170"/>
    </location>
</feature>
<dbReference type="Pfam" id="PF01032">
    <property type="entry name" value="FecCD"/>
    <property type="match status" value="1"/>
</dbReference>
<evidence type="ECO:0000256" key="2">
    <source>
        <dbReference type="ARBA" id="ARBA00007935"/>
    </source>
</evidence>
<dbReference type="GO" id="GO:0005886">
    <property type="term" value="C:plasma membrane"/>
    <property type="evidence" value="ECO:0007669"/>
    <property type="project" value="UniProtKB-SubCell"/>
</dbReference>
<evidence type="ECO:0000256" key="6">
    <source>
        <dbReference type="ARBA" id="ARBA00022989"/>
    </source>
</evidence>
<dbReference type="SUPFAM" id="SSF81345">
    <property type="entry name" value="ABC transporter involved in vitamin B12 uptake, BtuC"/>
    <property type="match status" value="1"/>
</dbReference>
<feature type="transmembrane region" description="Helical" evidence="8">
    <location>
        <begin position="122"/>
        <end position="144"/>
    </location>
</feature>
<accession>A0A7K0DKE9</accession>
<protein>
    <submittedName>
        <fullName evidence="9">Ferric enterobactin transport system permease protein FepG</fullName>
    </submittedName>
</protein>
<dbReference type="EMBL" id="WEGI01000003">
    <property type="protein sequence ID" value="MQY26275.1"/>
    <property type="molecule type" value="Genomic_DNA"/>
</dbReference>
<evidence type="ECO:0000256" key="1">
    <source>
        <dbReference type="ARBA" id="ARBA00004651"/>
    </source>
</evidence>
<dbReference type="RefSeq" id="WP_153340253.1">
    <property type="nucleotide sequence ID" value="NZ_WEGI01000003.1"/>
</dbReference>
<evidence type="ECO:0000256" key="7">
    <source>
        <dbReference type="ARBA" id="ARBA00023136"/>
    </source>
</evidence>